<name>A0A6A6B965_9PEZI</name>
<keyword evidence="1" id="KW-0175">Coiled coil</keyword>
<dbReference type="Proteomes" id="UP000799438">
    <property type="component" value="Unassembled WGS sequence"/>
</dbReference>
<feature type="compositionally biased region" description="Pro residues" evidence="2">
    <location>
        <begin position="50"/>
        <end position="72"/>
    </location>
</feature>
<reference evidence="3" key="1">
    <citation type="journal article" date="2020" name="Stud. Mycol.">
        <title>101 Dothideomycetes genomes: a test case for predicting lifestyles and emergence of pathogens.</title>
        <authorList>
            <person name="Haridas S."/>
            <person name="Albert R."/>
            <person name="Binder M."/>
            <person name="Bloem J."/>
            <person name="Labutti K."/>
            <person name="Salamov A."/>
            <person name="Andreopoulos B."/>
            <person name="Baker S."/>
            <person name="Barry K."/>
            <person name="Bills G."/>
            <person name="Bluhm B."/>
            <person name="Cannon C."/>
            <person name="Castanera R."/>
            <person name="Culley D."/>
            <person name="Daum C."/>
            <person name="Ezra D."/>
            <person name="Gonzalez J."/>
            <person name="Henrissat B."/>
            <person name="Kuo A."/>
            <person name="Liang C."/>
            <person name="Lipzen A."/>
            <person name="Lutzoni F."/>
            <person name="Magnuson J."/>
            <person name="Mondo S."/>
            <person name="Nolan M."/>
            <person name="Ohm R."/>
            <person name="Pangilinan J."/>
            <person name="Park H.-J."/>
            <person name="Ramirez L."/>
            <person name="Alfaro M."/>
            <person name="Sun H."/>
            <person name="Tritt A."/>
            <person name="Yoshinaga Y."/>
            <person name="Zwiers L.-H."/>
            <person name="Turgeon B."/>
            <person name="Goodwin S."/>
            <person name="Spatafora J."/>
            <person name="Crous P."/>
            <person name="Grigoriev I."/>
        </authorList>
    </citation>
    <scope>NUCLEOTIDE SEQUENCE</scope>
    <source>
        <strain evidence="3">CBS 121167</strain>
    </source>
</reference>
<gene>
    <name evidence="3" type="ORF">K452DRAFT_299870</name>
</gene>
<dbReference type="OrthoDB" id="3944834at2759"/>
<feature type="compositionally biased region" description="Polar residues" evidence="2">
    <location>
        <begin position="37"/>
        <end position="49"/>
    </location>
</feature>
<evidence type="ECO:0000256" key="2">
    <source>
        <dbReference type="SAM" id="MobiDB-lite"/>
    </source>
</evidence>
<protein>
    <submittedName>
        <fullName evidence="3">Uncharacterized protein</fullName>
    </submittedName>
</protein>
<organism evidence="3 4">
    <name type="scientific">Aplosporella prunicola CBS 121167</name>
    <dbReference type="NCBI Taxonomy" id="1176127"/>
    <lineage>
        <taxon>Eukaryota</taxon>
        <taxon>Fungi</taxon>
        <taxon>Dikarya</taxon>
        <taxon>Ascomycota</taxon>
        <taxon>Pezizomycotina</taxon>
        <taxon>Dothideomycetes</taxon>
        <taxon>Dothideomycetes incertae sedis</taxon>
        <taxon>Botryosphaeriales</taxon>
        <taxon>Aplosporellaceae</taxon>
        <taxon>Aplosporella</taxon>
    </lineage>
</organism>
<dbReference type="RefSeq" id="XP_033395606.1">
    <property type="nucleotide sequence ID" value="XM_033542276.1"/>
</dbReference>
<feature type="compositionally biased region" description="Polar residues" evidence="2">
    <location>
        <begin position="202"/>
        <end position="211"/>
    </location>
</feature>
<sequence length="211" mass="23850">MYHQQASNDAYGTPYQPTYAGQHTAWTQQMSQNVPLPNVFNDSFHSMQNPPFPPFTQPPQPQYPQSPQPEYPQPQYTQPQYKQPPPPLRRTSVQLRWEDYLQSDESSETLTGNDTYIKQVTSELEQRAISDQRLEQLQNQVDHAHAQAVEKERRLKWAQEMIISNPAVSAEIYCAMSRRAASPSSAATTPSADGRAGGFFSRQPSSHGSPT</sequence>
<evidence type="ECO:0000313" key="4">
    <source>
        <dbReference type="Proteomes" id="UP000799438"/>
    </source>
</evidence>
<feature type="region of interest" description="Disordered" evidence="2">
    <location>
        <begin position="178"/>
        <end position="211"/>
    </location>
</feature>
<feature type="coiled-coil region" evidence="1">
    <location>
        <begin position="127"/>
        <end position="154"/>
    </location>
</feature>
<keyword evidence="4" id="KW-1185">Reference proteome</keyword>
<evidence type="ECO:0000256" key="1">
    <source>
        <dbReference type="SAM" id="Coils"/>
    </source>
</evidence>
<accession>A0A6A6B965</accession>
<feature type="region of interest" description="Disordered" evidence="2">
    <location>
        <begin position="37"/>
        <end position="89"/>
    </location>
</feature>
<dbReference type="GeneID" id="54299773"/>
<dbReference type="EMBL" id="ML995491">
    <property type="protein sequence ID" value="KAF2139893.1"/>
    <property type="molecule type" value="Genomic_DNA"/>
</dbReference>
<proteinExistence type="predicted"/>
<evidence type="ECO:0000313" key="3">
    <source>
        <dbReference type="EMBL" id="KAF2139893.1"/>
    </source>
</evidence>
<dbReference type="AlphaFoldDB" id="A0A6A6B965"/>
<feature type="compositionally biased region" description="Low complexity" evidence="2">
    <location>
        <begin position="178"/>
        <end position="192"/>
    </location>
</feature>